<reference evidence="1" key="1">
    <citation type="submission" date="2022-06" db="EMBL/GenBank/DDBJ databases">
        <title>Phylogenomic reconstructions and comparative analyses of Kickxellomycotina fungi.</title>
        <authorList>
            <person name="Reynolds N.K."/>
            <person name="Stajich J.E."/>
            <person name="Barry K."/>
            <person name="Grigoriev I.V."/>
            <person name="Crous P."/>
            <person name="Smith M.E."/>
        </authorList>
    </citation>
    <scope>NUCLEOTIDE SEQUENCE</scope>
    <source>
        <strain evidence="1">RSA 2271</strain>
    </source>
</reference>
<comment type="caution">
    <text evidence="1">The sequence shown here is derived from an EMBL/GenBank/DDBJ whole genome shotgun (WGS) entry which is preliminary data.</text>
</comment>
<evidence type="ECO:0000313" key="2">
    <source>
        <dbReference type="Proteomes" id="UP001145114"/>
    </source>
</evidence>
<evidence type="ECO:0000313" key="1">
    <source>
        <dbReference type="EMBL" id="KAJ1676062.1"/>
    </source>
</evidence>
<feature type="non-terminal residue" evidence="1">
    <location>
        <position position="1"/>
    </location>
</feature>
<sequence>SKLERNYHVFYQFMKGASNEMKSKLLIDNGPDGYAFTKQGKKTIRGVDDEAEFKLLVSALTTTGFTPDEQFNLFRIIAAILHLGNIQVQSTRLDEAMLKEHITPEKVCHVLGIQVNDFTKALLRPSIRAGRDWVTQSRSAEQVVYSIEAL</sequence>
<gene>
    <name evidence="1" type="primary">MYO1_5</name>
    <name evidence="1" type="ORF">EV182_008956</name>
</gene>
<name>A0ACC1HLA3_9FUNG</name>
<accession>A0ACC1HLA3</accession>
<feature type="non-terminal residue" evidence="1">
    <location>
        <position position="150"/>
    </location>
</feature>
<proteinExistence type="predicted"/>
<keyword evidence="2" id="KW-1185">Reference proteome</keyword>
<dbReference type="Proteomes" id="UP001145114">
    <property type="component" value="Unassembled WGS sequence"/>
</dbReference>
<organism evidence="1 2">
    <name type="scientific">Spiromyces aspiralis</name>
    <dbReference type="NCBI Taxonomy" id="68401"/>
    <lineage>
        <taxon>Eukaryota</taxon>
        <taxon>Fungi</taxon>
        <taxon>Fungi incertae sedis</taxon>
        <taxon>Zoopagomycota</taxon>
        <taxon>Kickxellomycotina</taxon>
        <taxon>Kickxellomycetes</taxon>
        <taxon>Kickxellales</taxon>
        <taxon>Kickxellaceae</taxon>
        <taxon>Spiromyces</taxon>
    </lineage>
</organism>
<protein>
    <submittedName>
        <fullName evidence="1">Class II myosin</fullName>
    </submittedName>
</protein>
<dbReference type="EMBL" id="JAMZIH010005116">
    <property type="protein sequence ID" value="KAJ1676062.1"/>
    <property type="molecule type" value="Genomic_DNA"/>
</dbReference>